<evidence type="ECO:0000313" key="4">
    <source>
        <dbReference type="Proteomes" id="UP000886520"/>
    </source>
</evidence>
<feature type="repeat" description="PPR" evidence="2">
    <location>
        <begin position="257"/>
        <end position="291"/>
    </location>
</feature>
<feature type="repeat" description="PPR" evidence="2">
    <location>
        <begin position="461"/>
        <end position="495"/>
    </location>
</feature>
<dbReference type="InterPro" id="IPR046960">
    <property type="entry name" value="PPR_At4g14850-like_plant"/>
</dbReference>
<dbReference type="PANTHER" id="PTHR24015:SF548">
    <property type="entry name" value="OS08G0340900 PROTEIN"/>
    <property type="match status" value="1"/>
</dbReference>
<feature type="repeat" description="PPR" evidence="2">
    <location>
        <begin position="496"/>
        <end position="531"/>
    </location>
</feature>
<dbReference type="InterPro" id="IPR011990">
    <property type="entry name" value="TPR-like_helical_dom_sf"/>
</dbReference>
<evidence type="ECO:0008006" key="5">
    <source>
        <dbReference type="Google" id="ProtNLM"/>
    </source>
</evidence>
<dbReference type="Proteomes" id="UP000886520">
    <property type="component" value="Chromosome 24"/>
</dbReference>
<dbReference type="FunFam" id="1.25.40.10:FF:000031">
    <property type="entry name" value="Pentatricopeptide repeat-containing protein mitochondrial"/>
    <property type="match status" value="1"/>
</dbReference>
<dbReference type="FunFam" id="1.25.40.10:FF:000090">
    <property type="entry name" value="Pentatricopeptide repeat-containing protein, chloroplastic"/>
    <property type="match status" value="1"/>
</dbReference>
<dbReference type="EMBL" id="JABFUD020000024">
    <property type="protein sequence ID" value="KAI5060776.1"/>
    <property type="molecule type" value="Genomic_DNA"/>
</dbReference>
<gene>
    <name evidence="3" type="ORF">GOP47_0025196</name>
</gene>
<dbReference type="Pfam" id="PF01535">
    <property type="entry name" value="PPR"/>
    <property type="match status" value="1"/>
</dbReference>
<dbReference type="Gene3D" id="1.25.40.10">
    <property type="entry name" value="Tetratricopeptide repeat domain"/>
    <property type="match status" value="5"/>
</dbReference>
<feature type="repeat" description="PPR" evidence="2">
    <location>
        <begin position="155"/>
        <end position="189"/>
    </location>
</feature>
<dbReference type="PROSITE" id="PS51375">
    <property type="entry name" value="PPR"/>
    <property type="match status" value="6"/>
</dbReference>
<dbReference type="GO" id="GO:0009451">
    <property type="term" value="P:RNA modification"/>
    <property type="evidence" value="ECO:0007669"/>
    <property type="project" value="InterPro"/>
</dbReference>
<dbReference type="Pfam" id="PF13041">
    <property type="entry name" value="PPR_2"/>
    <property type="match status" value="4"/>
</dbReference>
<reference evidence="3" key="1">
    <citation type="submission" date="2021-01" db="EMBL/GenBank/DDBJ databases">
        <title>Adiantum capillus-veneris genome.</title>
        <authorList>
            <person name="Fang Y."/>
            <person name="Liao Q."/>
        </authorList>
    </citation>
    <scope>NUCLEOTIDE SEQUENCE</scope>
    <source>
        <strain evidence="3">H3</strain>
        <tissue evidence="3">Leaf</tissue>
    </source>
</reference>
<dbReference type="PANTHER" id="PTHR24015">
    <property type="entry name" value="OS07G0578800 PROTEIN-RELATED"/>
    <property type="match status" value="1"/>
</dbReference>
<evidence type="ECO:0000256" key="2">
    <source>
        <dbReference type="PROSITE-ProRule" id="PRU00708"/>
    </source>
</evidence>
<dbReference type="GO" id="GO:0003723">
    <property type="term" value="F:RNA binding"/>
    <property type="evidence" value="ECO:0007669"/>
    <property type="project" value="InterPro"/>
</dbReference>
<dbReference type="OrthoDB" id="68611at2759"/>
<protein>
    <recommendedName>
        <fullName evidence="5">Pentatricopeptide repeat-containing protein</fullName>
    </recommendedName>
</protein>
<keyword evidence="4" id="KW-1185">Reference proteome</keyword>
<evidence type="ECO:0000256" key="1">
    <source>
        <dbReference type="ARBA" id="ARBA00022737"/>
    </source>
</evidence>
<keyword evidence="1" id="KW-0677">Repeat</keyword>
<feature type="repeat" description="PPR" evidence="2">
    <location>
        <begin position="359"/>
        <end position="393"/>
    </location>
</feature>
<comment type="caution">
    <text evidence="3">The sequence shown here is derived from an EMBL/GenBank/DDBJ whole genome shotgun (WGS) entry which is preliminary data.</text>
</comment>
<feature type="repeat" description="PPR" evidence="2">
    <location>
        <begin position="532"/>
        <end position="566"/>
    </location>
</feature>
<sequence>MGDTIKQLWSVVLVPSSPETPHLSSLWSWQACSPSQEFQNHMEFAPIISKESLWIDSSDCFPSVGTEAMAAENSMYLHTQDATCHQNHVNVFSPYIALLRTCAKNKDLHVGKRVHLDILKRGLLEKCSDALITMYAMCDALPKARELLDMHRSKNVFTWTSLISGYARNGQNLDALSCFEQMESEGLFPDAVTYVCILKACGNMRAIGKGEKIHRAIANRRLLGTDTVINAAIIDMYTKCGALERAEYVLEELPSRDVLSWSALIAGYVHHGQGNQALICFSRMQSEGFSPNAMTFACILKACGIIGALDKGKQIHEAIAKGRFLENDVVLGSALVDMYAKCGALERAKQVLEGLPARDAYSWSALIAGYTQEGRGEQALNCFEQMQREGVSPDAVTFACVLQACGITGAVDKGEQIHKVISKQGLLAHNVVLGTALVDMYAKCGALSKAAGVLEQLPTRDAFSWNSLIVGYAKEGQHEQALTCFDRMQWRGCSPDAATFSCVLNACSHLGLIDEAHMHFLSMSSKYGLKPDIEQYTCMVDLFGRAGHFEKALGMIEGMPSPNVSAVWRALLSACQKWGNVDVGSWAFRQAIKIDKSDVAAYVLMANIYSAAGMQEEAKLVESMQLESNACKKSQV</sequence>
<dbReference type="SUPFAM" id="SSF48452">
    <property type="entry name" value="TPR-like"/>
    <property type="match status" value="1"/>
</dbReference>
<evidence type="ECO:0000313" key="3">
    <source>
        <dbReference type="EMBL" id="KAI5060776.1"/>
    </source>
</evidence>
<proteinExistence type="predicted"/>
<dbReference type="NCBIfam" id="TIGR00756">
    <property type="entry name" value="PPR"/>
    <property type="match status" value="6"/>
</dbReference>
<dbReference type="AlphaFoldDB" id="A0A9D4Z5R5"/>
<organism evidence="3 4">
    <name type="scientific">Adiantum capillus-veneris</name>
    <name type="common">Maidenhair fern</name>
    <dbReference type="NCBI Taxonomy" id="13818"/>
    <lineage>
        <taxon>Eukaryota</taxon>
        <taxon>Viridiplantae</taxon>
        <taxon>Streptophyta</taxon>
        <taxon>Embryophyta</taxon>
        <taxon>Tracheophyta</taxon>
        <taxon>Polypodiopsida</taxon>
        <taxon>Polypodiidae</taxon>
        <taxon>Polypodiales</taxon>
        <taxon>Pteridineae</taxon>
        <taxon>Pteridaceae</taxon>
        <taxon>Vittarioideae</taxon>
        <taxon>Adiantum</taxon>
    </lineage>
</organism>
<dbReference type="InterPro" id="IPR002885">
    <property type="entry name" value="PPR_rpt"/>
</dbReference>
<name>A0A9D4Z5R5_ADICA</name>
<accession>A0A9D4Z5R5</accession>
<dbReference type="PROSITE" id="PS51257">
    <property type="entry name" value="PROKAR_LIPOPROTEIN"/>
    <property type="match status" value="1"/>
</dbReference>
<dbReference type="FunFam" id="1.25.40.10:FF:000344">
    <property type="entry name" value="Pentatricopeptide repeat-containing protein"/>
    <property type="match status" value="1"/>
</dbReference>